<evidence type="ECO:0000313" key="3">
    <source>
        <dbReference type="EMBL" id="KAB2381916.1"/>
    </source>
</evidence>
<name>A0A6L3VV69_9ACTN</name>
<feature type="compositionally biased region" description="Low complexity" evidence="1">
    <location>
        <begin position="76"/>
        <end position="86"/>
    </location>
</feature>
<keyword evidence="2" id="KW-0472">Membrane</keyword>
<dbReference type="AlphaFoldDB" id="A0A6L3VV69"/>
<organism evidence="3 4">
    <name type="scientific">Actinomadura montaniterrae</name>
    <dbReference type="NCBI Taxonomy" id="1803903"/>
    <lineage>
        <taxon>Bacteria</taxon>
        <taxon>Bacillati</taxon>
        <taxon>Actinomycetota</taxon>
        <taxon>Actinomycetes</taxon>
        <taxon>Streptosporangiales</taxon>
        <taxon>Thermomonosporaceae</taxon>
        <taxon>Actinomadura</taxon>
    </lineage>
</organism>
<reference evidence="3 4" key="1">
    <citation type="submission" date="2019-09" db="EMBL/GenBank/DDBJ databases">
        <title>Actinomadura physcomitrii sp. nov., a novel actinomycete isolated from moss [Physcomitrium sphaericum (Ludw) Fuernr].</title>
        <authorList>
            <person name="Liu C."/>
            <person name="Zhuang X."/>
        </authorList>
    </citation>
    <scope>NUCLEOTIDE SEQUENCE [LARGE SCALE GENOMIC DNA]</scope>
    <source>
        <strain evidence="3 4">CYP1-1B</strain>
    </source>
</reference>
<evidence type="ECO:0000313" key="4">
    <source>
        <dbReference type="Proteomes" id="UP000483004"/>
    </source>
</evidence>
<proteinExistence type="predicted"/>
<dbReference type="RefSeq" id="WP_151540659.1">
    <property type="nucleotide sequence ID" value="NZ_WBMR01000034.1"/>
</dbReference>
<evidence type="ECO:0000256" key="1">
    <source>
        <dbReference type="SAM" id="MobiDB-lite"/>
    </source>
</evidence>
<comment type="caution">
    <text evidence="3">The sequence shown here is derived from an EMBL/GenBank/DDBJ whole genome shotgun (WGS) entry which is preliminary data.</text>
</comment>
<feature type="region of interest" description="Disordered" evidence="1">
    <location>
        <begin position="54"/>
        <end position="91"/>
    </location>
</feature>
<keyword evidence="2" id="KW-0812">Transmembrane</keyword>
<protein>
    <submittedName>
        <fullName evidence="3">Uncharacterized protein</fullName>
    </submittedName>
</protein>
<evidence type="ECO:0000256" key="2">
    <source>
        <dbReference type="SAM" id="Phobius"/>
    </source>
</evidence>
<keyword evidence="4" id="KW-1185">Reference proteome</keyword>
<accession>A0A6L3VV69</accession>
<gene>
    <name evidence="3" type="ORF">F9B16_14955</name>
</gene>
<dbReference type="Proteomes" id="UP000483004">
    <property type="component" value="Unassembled WGS sequence"/>
</dbReference>
<sequence>MTAEPAGADWRAALPRTRRRSPFPWLALAGVVATIAAAATLVLGLGDTLSAPDRPRGRLLPLQAASPTAPAPRPTPAQGRRTFSAPAPAPAPVPSVSFRQALLRLRFAVGQGVATGDVRADVGVDLTNVIQGMLAHPRHGGADVADLQHKISTRTREGAIAARRSTELHQILAQATPP</sequence>
<dbReference type="OrthoDB" id="3476580at2"/>
<keyword evidence="2" id="KW-1133">Transmembrane helix</keyword>
<dbReference type="EMBL" id="WBMR01000034">
    <property type="protein sequence ID" value="KAB2381916.1"/>
    <property type="molecule type" value="Genomic_DNA"/>
</dbReference>
<feature type="transmembrane region" description="Helical" evidence="2">
    <location>
        <begin position="25"/>
        <end position="46"/>
    </location>
</feature>